<dbReference type="EMBL" id="MU005571">
    <property type="protein sequence ID" value="KAF2690052.1"/>
    <property type="molecule type" value="Genomic_DNA"/>
</dbReference>
<proteinExistence type="predicted"/>
<evidence type="ECO:0000313" key="2">
    <source>
        <dbReference type="Proteomes" id="UP000799291"/>
    </source>
</evidence>
<reference evidence="1" key="1">
    <citation type="journal article" date="2020" name="Stud. Mycol.">
        <title>101 Dothideomycetes genomes: a test case for predicting lifestyles and emergence of pathogens.</title>
        <authorList>
            <person name="Haridas S."/>
            <person name="Albert R."/>
            <person name="Binder M."/>
            <person name="Bloem J."/>
            <person name="Labutti K."/>
            <person name="Salamov A."/>
            <person name="Andreopoulos B."/>
            <person name="Baker S."/>
            <person name="Barry K."/>
            <person name="Bills G."/>
            <person name="Bluhm B."/>
            <person name="Cannon C."/>
            <person name="Castanera R."/>
            <person name="Culley D."/>
            <person name="Daum C."/>
            <person name="Ezra D."/>
            <person name="Gonzalez J."/>
            <person name="Henrissat B."/>
            <person name="Kuo A."/>
            <person name="Liang C."/>
            <person name="Lipzen A."/>
            <person name="Lutzoni F."/>
            <person name="Magnuson J."/>
            <person name="Mondo S."/>
            <person name="Nolan M."/>
            <person name="Ohm R."/>
            <person name="Pangilinan J."/>
            <person name="Park H.-J."/>
            <person name="Ramirez L."/>
            <person name="Alfaro M."/>
            <person name="Sun H."/>
            <person name="Tritt A."/>
            <person name="Yoshinaga Y."/>
            <person name="Zwiers L.-H."/>
            <person name="Turgeon B."/>
            <person name="Goodwin S."/>
            <person name="Spatafora J."/>
            <person name="Crous P."/>
            <person name="Grigoriev I."/>
        </authorList>
    </citation>
    <scope>NUCLEOTIDE SEQUENCE</scope>
    <source>
        <strain evidence="1">CBS 122367</strain>
    </source>
</reference>
<name>A0A6G1JHM7_9PLEO</name>
<organism evidence="1 2">
    <name type="scientific">Lentithecium fluviatile CBS 122367</name>
    <dbReference type="NCBI Taxonomy" id="1168545"/>
    <lineage>
        <taxon>Eukaryota</taxon>
        <taxon>Fungi</taxon>
        <taxon>Dikarya</taxon>
        <taxon>Ascomycota</taxon>
        <taxon>Pezizomycotina</taxon>
        <taxon>Dothideomycetes</taxon>
        <taxon>Pleosporomycetidae</taxon>
        <taxon>Pleosporales</taxon>
        <taxon>Massarineae</taxon>
        <taxon>Lentitheciaceae</taxon>
        <taxon>Lentithecium</taxon>
    </lineage>
</organism>
<dbReference type="AlphaFoldDB" id="A0A6G1JHM7"/>
<protein>
    <submittedName>
        <fullName evidence="1">Uncharacterized protein</fullName>
    </submittedName>
</protein>
<feature type="non-terminal residue" evidence="1">
    <location>
        <position position="1"/>
    </location>
</feature>
<sequence length="50" mass="6224">RIYIYSCSKLTIFTNYKNLLRFTIIKELLLRKYKFKIVYTPSKENRRAIY</sequence>
<keyword evidence="2" id="KW-1185">Reference proteome</keyword>
<accession>A0A6G1JHM7</accession>
<evidence type="ECO:0000313" key="1">
    <source>
        <dbReference type="EMBL" id="KAF2690052.1"/>
    </source>
</evidence>
<gene>
    <name evidence="1" type="ORF">K458DRAFT_290537</name>
</gene>
<dbReference type="Proteomes" id="UP000799291">
    <property type="component" value="Unassembled WGS sequence"/>
</dbReference>